<dbReference type="OrthoDB" id="2670467at2759"/>
<protein>
    <recommendedName>
        <fullName evidence="1">F-box domain-containing protein</fullName>
    </recommendedName>
</protein>
<dbReference type="InterPro" id="IPR001810">
    <property type="entry name" value="F-box_dom"/>
</dbReference>
<name>A0A8I2YKG2_9AGAM</name>
<gene>
    <name evidence="2" type="ORF">JVT61DRAFT_6171</name>
</gene>
<comment type="caution">
    <text evidence="2">The sequence shown here is derived from an EMBL/GenBank/DDBJ whole genome shotgun (WGS) entry which is preliminary data.</text>
</comment>
<dbReference type="EMBL" id="JAGFBS010000021">
    <property type="protein sequence ID" value="KAG6373529.1"/>
    <property type="molecule type" value="Genomic_DNA"/>
</dbReference>
<reference evidence="2" key="1">
    <citation type="submission" date="2021-03" db="EMBL/GenBank/DDBJ databases">
        <title>Evolutionary innovations through gain and loss of genes in the ectomycorrhizal Boletales.</title>
        <authorList>
            <person name="Wu G."/>
            <person name="Miyauchi S."/>
            <person name="Morin E."/>
            <person name="Yang Z.-L."/>
            <person name="Xu J."/>
            <person name="Martin F.M."/>
        </authorList>
    </citation>
    <scope>NUCLEOTIDE SEQUENCE</scope>
    <source>
        <strain evidence="2">BR01</strain>
    </source>
</reference>
<feature type="domain" description="F-box" evidence="1">
    <location>
        <begin position="87"/>
        <end position="127"/>
    </location>
</feature>
<dbReference type="SUPFAM" id="SSF81383">
    <property type="entry name" value="F-box domain"/>
    <property type="match status" value="1"/>
</dbReference>
<dbReference type="AlphaFoldDB" id="A0A8I2YKG2"/>
<evidence type="ECO:0000313" key="3">
    <source>
        <dbReference type="Proteomes" id="UP000683000"/>
    </source>
</evidence>
<organism evidence="2 3">
    <name type="scientific">Boletus reticuloceps</name>
    <dbReference type="NCBI Taxonomy" id="495285"/>
    <lineage>
        <taxon>Eukaryota</taxon>
        <taxon>Fungi</taxon>
        <taxon>Dikarya</taxon>
        <taxon>Basidiomycota</taxon>
        <taxon>Agaricomycotina</taxon>
        <taxon>Agaricomycetes</taxon>
        <taxon>Agaricomycetidae</taxon>
        <taxon>Boletales</taxon>
        <taxon>Boletineae</taxon>
        <taxon>Boletaceae</taxon>
        <taxon>Boletoideae</taxon>
        <taxon>Boletus</taxon>
    </lineage>
</organism>
<dbReference type="Proteomes" id="UP000683000">
    <property type="component" value="Unassembled WGS sequence"/>
</dbReference>
<accession>A0A8I2YKG2</accession>
<dbReference type="Pfam" id="PF12937">
    <property type="entry name" value="F-box-like"/>
    <property type="match status" value="1"/>
</dbReference>
<evidence type="ECO:0000259" key="1">
    <source>
        <dbReference type="PROSITE" id="PS50181"/>
    </source>
</evidence>
<evidence type="ECO:0000313" key="2">
    <source>
        <dbReference type="EMBL" id="KAG6373529.1"/>
    </source>
</evidence>
<sequence>MNLSGLCRGIPPAVQRNFLAALTFPGSSPSGTSSQLAELVCGKWRVIFLCRQVLQCKGDHCLLCPRAPTIWFSNDDDVLNMGSRCIVPPEVISHILFFLSPQQVVRLRVVSKQFHDITYGRAIWTTLYMNAPLPRPPGPFPSQTVQFLEHTLVQSERLAHSWTTQPMEDISSVGIRSHTSLLHFSSVVHGRWLIGCERYGKVKVVGYDLEPDAGSHPHQLLWEDYMCYICDACPVVSSSGLLVHVLFSADSVSWKLLEFRVDGNSLRHTLTLDIPPTQLKLIGLYVRIHGGHSPFSYIKSVCQRLIFDTETQSFYEFPPFRSELVSREPYQLP</sequence>
<dbReference type="InterPro" id="IPR036047">
    <property type="entry name" value="F-box-like_dom_sf"/>
</dbReference>
<dbReference type="PROSITE" id="PS50181">
    <property type="entry name" value="FBOX"/>
    <property type="match status" value="1"/>
</dbReference>
<keyword evidence="3" id="KW-1185">Reference proteome</keyword>
<dbReference type="Gene3D" id="1.20.1280.50">
    <property type="match status" value="1"/>
</dbReference>
<dbReference type="SMART" id="SM00256">
    <property type="entry name" value="FBOX"/>
    <property type="match status" value="1"/>
</dbReference>
<proteinExistence type="predicted"/>